<accession>A0A8K0JYD3</accession>
<keyword evidence="11" id="KW-1185">Reference proteome</keyword>
<name>A0A8K0JYD3_LADFU</name>
<proteinExistence type="predicted"/>
<evidence type="ECO:0000256" key="4">
    <source>
        <dbReference type="ARBA" id="ARBA00022833"/>
    </source>
</evidence>
<dbReference type="SUPFAM" id="SSF102712">
    <property type="entry name" value="JAB1/MPN domain"/>
    <property type="match status" value="1"/>
</dbReference>
<keyword evidence="7" id="KW-0812">Transmembrane</keyword>
<dbReference type="Pfam" id="PF14464">
    <property type="entry name" value="Prok-JAB"/>
    <property type="match status" value="1"/>
</dbReference>
<evidence type="ECO:0008006" key="12">
    <source>
        <dbReference type="Google" id="ProtNLM"/>
    </source>
</evidence>
<keyword evidence="5" id="KW-0482">Metalloprotease</keyword>
<feature type="region of interest" description="Disordered" evidence="6">
    <location>
        <begin position="690"/>
        <end position="757"/>
    </location>
</feature>
<gene>
    <name evidence="10" type="ORF">J437_LFUL005658</name>
</gene>
<keyword evidence="3" id="KW-0378">Hydrolase</keyword>
<dbReference type="GO" id="GO:0008237">
    <property type="term" value="F:metallopeptidase activity"/>
    <property type="evidence" value="ECO:0007669"/>
    <property type="project" value="UniProtKB-KW"/>
</dbReference>
<evidence type="ECO:0000259" key="9">
    <source>
        <dbReference type="Pfam" id="PF18755"/>
    </source>
</evidence>
<feature type="region of interest" description="Disordered" evidence="6">
    <location>
        <begin position="505"/>
        <end position="540"/>
    </location>
</feature>
<feature type="compositionally biased region" description="Basic and acidic residues" evidence="6">
    <location>
        <begin position="506"/>
        <end position="530"/>
    </location>
</feature>
<protein>
    <recommendedName>
        <fullName evidence="12">MPN domain-containing protein</fullName>
    </recommendedName>
</protein>
<feature type="compositionally biased region" description="Acidic residues" evidence="6">
    <location>
        <begin position="75"/>
        <end position="102"/>
    </location>
</feature>
<dbReference type="Proteomes" id="UP000792457">
    <property type="component" value="Unassembled WGS sequence"/>
</dbReference>
<evidence type="ECO:0000256" key="5">
    <source>
        <dbReference type="ARBA" id="ARBA00023049"/>
    </source>
</evidence>
<dbReference type="InterPro" id="IPR050242">
    <property type="entry name" value="JAMM_MPN+_peptidase_M67A"/>
</dbReference>
<feature type="domain" description="JAB" evidence="8">
    <location>
        <begin position="525"/>
        <end position="613"/>
    </location>
</feature>
<evidence type="ECO:0000313" key="10">
    <source>
        <dbReference type="EMBL" id="KAG8224950.1"/>
    </source>
</evidence>
<feature type="domain" description="RAMA" evidence="9">
    <location>
        <begin position="111"/>
        <end position="213"/>
    </location>
</feature>
<dbReference type="EMBL" id="KZ308218">
    <property type="protein sequence ID" value="KAG8224950.1"/>
    <property type="molecule type" value="Genomic_DNA"/>
</dbReference>
<sequence length="757" mass="83925">MFNVDMMQLRDEEVDEESEFDRLNFIISRGISVMALEDSPKDSREQKGCVVRRSGTVCSRGERRAGAQGIGEGVGVEEEGDEEEEGLSWDDDEAGEVSDDEGNSQGRGEGGGGAGVGRSVTLKMLLSEGLLQPGEAAMSIDYLLQGHKFTGDLLPGGQIRSQESDLIFATPTAWAVHCKKIVNPDKKSGCGWASVKYRGQKLDSYKSSWFKNKKLDRNKENGGTEVSSECEVAEKDDKKLFETERGNKAKGHDRGTRVHREEEDMLLLLFYVIHYLSLILDFAMVIIFSDANTLVESTPFSSMGKIQPFLVSISSNTLLVMDFHCHLTTSEVVGYLGGHWDVNAHTPYLAESISLESTISSYWVMPPPESRPHEYGRPMLMNYSVIQDQFLSQDALNEMKRCADFYRGEPDFIQFSEKFKGNITYMEKLKATLSSKFPREHSNGMMWSFVKDLITPVATTCIAPKQEGSHSSSSTAKSTSEVLSIPVIPVVPKVEPSIPKTLESQAEVKMEVKKDECDKESSSSTPKEDTTVLTPNKESESLGNEESIRYYKMYLAITQAFPCRCRLGDHEVAPLVEADVQRAMEARRLTLVGWYHSHPFAPASPTLRDLDSQLDHQMKMKGSSDASYTPCVGVIVVSSECEVAEKDDKKVISHKSPRVVMKHNILGCRAVNHELETRPIHEEDEVAVIEEGPTDLSMSSHTEVKSDENLESDDGPTSAKIPRTEPTEVVDLESPQQASVSEILIEDVSPATDTPAD</sequence>
<keyword evidence="4" id="KW-0862">Zinc</keyword>
<dbReference type="Pfam" id="PF18755">
    <property type="entry name" value="RAMA"/>
    <property type="match status" value="1"/>
</dbReference>
<dbReference type="AlphaFoldDB" id="A0A8K0JYD3"/>
<feature type="transmembrane region" description="Helical" evidence="7">
    <location>
        <begin position="266"/>
        <end position="288"/>
    </location>
</feature>
<evidence type="ECO:0000256" key="6">
    <source>
        <dbReference type="SAM" id="MobiDB-lite"/>
    </source>
</evidence>
<reference evidence="10" key="2">
    <citation type="submission" date="2017-10" db="EMBL/GenBank/DDBJ databases">
        <title>Ladona fulva Genome sequencing and assembly.</title>
        <authorList>
            <person name="Murali S."/>
            <person name="Richards S."/>
            <person name="Bandaranaike D."/>
            <person name="Bellair M."/>
            <person name="Blankenburg K."/>
            <person name="Chao H."/>
            <person name="Dinh H."/>
            <person name="Doddapaneni H."/>
            <person name="Dugan-Rocha S."/>
            <person name="Elkadiri S."/>
            <person name="Gnanaolivu R."/>
            <person name="Hernandez B."/>
            <person name="Skinner E."/>
            <person name="Javaid M."/>
            <person name="Lee S."/>
            <person name="Li M."/>
            <person name="Ming W."/>
            <person name="Munidasa M."/>
            <person name="Muniz J."/>
            <person name="Nguyen L."/>
            <person name="Hughes D."/>
            <person name="Osuji N."/>
            <person name="Pu L.-L."/>
            <person name="Puazo M."/>
            <person name="Qu C."/>
            <person name="Quiroz J."/>
            <person name="Raj R."/>
            <person name="Weissenberger G."/>
            <person name="Xin Y."/>
            <person name="Zou X."/>
            <person name="Han Y."/>
            <person name="Worley K."/>
            <person name="Muzny D."/>
            <person name="Gibbs R."/>
        </authorList>
    </citation>
    <scope>NUCLEOTIDE SEQUENCE</scope>
    <source>
        <strain evidence="10">Sampled in the wild</strain>
    </source>
</reference>
<feature type="region of interest" description="Disordered" evidence="6">
    <location>
        <begin position="59"/>
        <end position="115"/>
    </location>
</feature>
<keyword evidence="2" id="KW-0479">Metal-binding</keyword>
<keyword evidence="7" id="KW-1133">Transmembrane helix</keyword>
<keyword evidence="7" id="KW-0472">Membrane</keyword>
<dbReference type="Gene3D" id="3.40.140.10">
    <property type="entry name" value="Cytidine Deaminase, domain 2"/>
    <property type="match status" value="2"/>
</dbReference>
<dbReference type="InterPro" id="IPR040843">
    <property type="entry name" value="RAMA"/>
</dbReference>
<feature type="compositionally biased region" description="Polar residues" evidence="6">
    <location>
        <begin position="531"/>
        <end position="540"/>
    </location>
</feature>
<evidence type="ECO:0000313" key="11">
    <source>
        <dbReference type="Proteomes" id="UP000792457"/>
    </source>
</evidence>
<dbReference type="GO" id="GO:0006508">
    <property type="term" value="P:proteolysis"/>
    <property type="evidence" value="ECO:0007669"/>
    <property type="project" value="UniProtKB-KW"/>
</dbReference>
<dbReference type="GO" id="GO:0046872">
    <property type="term" value="F:metal ion binding"/>
    <property type="evidence" value="ECO:0007669"/>
    <property type="project" value="UniProtKB-KW"/>
</dbReference>
<comment type="caution">
    <text evidence="10">The sequence shown here is derived from an EMBL/GenBank/DDBJ whole genome shotgun (WGS) entry which is preliminary data.</text>
</comment>
<organism evidence="10 11">
    <name type="scientific">Ladona fulva</name>
    <name type="common">Scarce chaser dragonfly</name>
    <name type="synonym">Libellula fulva</name>
    <dbReference type="NCBI Taxonomy" id="123851"/>
    <lineage>
        <taxon>Eukaryota</taxon>
        <taxon>Metazoa</taxon>
        <taxon>Ecdysozoa</taxon>
        <taxon>Arthropoda</taxon>
        <taxon>Hexapoda</taxon>
        <taxon>Insecta</taxon>
        <taxon>Pterygota</taxon>
        <taxon>Palaeoptera</taxon>
        <taxon>Odonata</taxon>
        <taxon>Epiprocta</taxon>
        <taxon>Anisoptera</taxon>
        <taxon>Libelluloidea</taxon>
        <taxon>Libellulidae</taxon>
        <taxon>Ladona</taxon>
    </lineage>
</organism>
<dbReference type="OrthoDB" id="167806at2759"/>
<dbReference type="PANTHER" id="PTHR10410">
    <property type="entry name" value="EUKARYOTIC TRANSLATION INITIATION FACTOR 3 -RELATED"/>
    <property type="match status" value="1"/>
</dbReference>
<keyword evidence="1" id="KW-0645">Protease</keyword>
<feature type="compositionally biased region" description="Gly residues" evidence="6">
    <location>
        <begin position="105"/>
        <end position="115"/>
    </location>
</feature>
<evidence type="ECO:0000256" key="3">
    <source>
        <dbReference type="ARBA" id="ARBA00022801"/>
    </source>
</evidence>
<evidence type="ECO:0000256" key="1">
    <source>
        <dbReference type="ARBA" id="ARBA00022670"/>
    </source>
</evidence>
<evidence type="ECO:0000259" key="8">
    <source>
        <dbReference type="Pfam" id="PF14464"/>
    </source>
</evidence>
<evidence type="ECO:0000256" key="7">
    <source>
        <dbReference type="SAM" id="Phobius"/>
    </source>
</evidence>
<reference evidence="10" key="1">
    <citation type="submission" date="2013-04" db="EMBL/GenBank/DDBJ databases">
        <authorList>
            <person name="Qu J."/>
            <person name="Murali S.C."/>
            <person name="Bandaranaike D."/>
            <person name="Bellair M."/>
            <person name="Blankenburg K."/>
            <person name="Chao H."/>
            <person name="Dinh H."/>
            <person name="Doddapaneni H."/>
            <person name="Downs B."/>
            <person name="Dugan-Rocha S."/>
            <person name="Elkadiri S."/>
            <person name="Gnanaolivu R.D."/>
            <person name="Hernandez B."/>
            <person name="Javaid M."/>
            <person name="Jayaseelan J.C."/>
            <person name="Lee S."/>
            <person name="Li M."/>
            <person name="Ming W."/>
            <person name="Munidasa M."/>
            <person name="Muniz J."/>
            <person name="Nguyen L."/>
            <person name="Ongeri F."/>
            <person name="Osuji N."/>
            <person name="Pu L.-L."/>
            <person name="Puazo M."/>
            <person name="Qu C."/>
            <person name="Quiroz J."/>
            <person name="Raj R."/>
            <person name="Weissenberger G."/>
            <person name="Xin Y."/>
            <person name="Zou X."/>
            <person name="Han Y."/>
            <person name="Richards S."/>
            <person name="Worley K."/>
            <person name="Muzny D."/>
            <person name="Gibbs R."/>
        </authorList>
    </citation>
    <scope>NUCLEOTIDE SEQUENCE</scope>
    <source>
        <strain evidence="10">Sampled in the wild</strain>
    </source>
</reference>
<dbReference type="InterPro" id="IPR028090">
    <property type="entry name" value="JAB_dom_prok"/>
</dbReference>
<evidence type="ECO:0000256" key="2">
    <source>
        <dbReference type="ARBA" id="ARBA00022723"/>
    </source>
</evidence>